<evidence type="ECO:0000259" key="12">
    <source>
        <dbReference type="PROSITE" id="PS51898"/>
    </source>
</evidence>
<evidence type="ECO:0000256" key="8">
    <source>
        <dbReference type="ARBA" id="ARBA00023125"/>
    </source>
</evidence>
<feature type="active site" evidence="11">
    <location>
        <position position="267"/>
    </location>
</feature>
<dbReference type="NCBIfam" id="TIGR02225">
    <property type="entry name" value="recomb_XerD"/>
    <property type="match status" value="1"/>
</dbReference>
<dbReference type="PROSITE" id="PS51898">
    <property type="entry name" value="TYR_RECOMBINASE"/>
    <property type="match status" value="1"/>
</dbReference>
<sequence>MHHYLDLFLNYLLVEKGLAAHTIEAYSRDIGKYLEFLSLSGCAAIERIRPLDVAAFIAREKEAGLAPRSRARALSAVRMFHRFLLVEQYVDTNPTAIIEAPKVMGKLPSVLSGREVENLLAAPAGAGWLSIRDRAMLEVLYATGLRVSELVGLKVRDVNLDAGYLLTMGKGSKERLVPLGESSRNVLREYVGTVRNRLDRGGDCPYLFLSRLGGPMSRQAFWNIIKKRAMEAGILKNISPHTLRHSFATHLLENGADLRSVQLMLGHADLSTTQIYTHVTRERLKRLHEEFHPRG</sequence>
<keyword evidence="4 11" id="KW-0963">Cytoplasm</keyword>
<evidence type="ECO:0000313" key="14">
    <source>
        <dbReference type="EMBL" id="MBT0652972.1"/>
    </source>
</evidence>
<keyword evidence="8 11" id="KW-0238">DNA-binding</keyword>
<comment type="subunit">
    <text evidence="11">Forms a cyclic heterotetrameric complex composed of two molecules of XerC and two molecules of XerD.</text>
</comment>
<dbReference type="InterPro" id="IPR002104">
    <property type="entry name" value="Integrase_catalytic"/>
</dbReference>
<dbReference type="InterPro" id="IPR050090">
    <property type="entry name" value="Tyrosine_recombinase_XerCD"/>
</dbReference>
<dbReference type="InterPro" id="IPR004107">
    <property type="entry name" value="Integrase_SAM-like_N"/>
</dbReference>
<evidence type="ECO:0000259" key="13">
    <source>
        <dbReference type="PROSITE" id="PS51900"/>
    </source>
</evidence>
<dbReference type="Pfam" id="PF02899">
    <property type="entry name" value="Phage_int_SAM_1"/>
    <property type="match status" value="1"/>
</dbReference>
<feature type="active site" description="O-(3'-phospho-DNA)-tyrosine intermediate" evidence="11">
    <location>
        <position position="276"/>
    </location>
</feature>
<dbReference type="PANTHER" id="PTHR30349:SF90">
    <property type="entry name" value="TYROSINE RECOMBINASE XERD"/>
    <property type="match status" value="1"/>
</dbReference>
<organism evidence="14 15">
    <name type="scientific">Geomobilimonas luticola</name>
    <dbReference type="NCBI Taxonomy" id="1114878"/>
    <lineage>
        <taxon>Bacteria</taxon>
        <taxon>Pseudomonadati</taxon>
        <taxon>Thermodesulfobacteriota</taxon>
        <taxon>Desulfuromonadia</taxon>
        <taxon>Geobacterales</taxon>
        <taxon>Geobacteraceae</taxon>
        <taxon>Geomobilimonas</taxon>
    </lineage>
</organism>
<dbReference type="EMBL" id="JAHCVK010000002">
    <property type="protein sequence ID" value="MBT0652972.1"/>
    <property type="molecule type" value="Genomic_DNA"/>
</dbReference>
<keyword evidence="10 11" id="KW-0131">Cell cycle</keyword>
<dbReference type="PROSITE" id="PS51900">
    <property type="entry name" value="CB"/>
    <property type="match status" value="1"/>
</dbReference>
<evidence type="ECO:0000256" key="6">
    <source>
        <dbReference type="ARBA" id="ARBA00022829"/>
    </source>
</evidence>
<comment type="function">
    <text evidence="11">Site-specific tyrosine recombinase, which acts by catalyzing the cutting and rejoining of the recombining DNA molecules. The XerC-XerD complex is essential to convert dimers of the bacterial chromosome into monomers to permit their segregation at cell division. It also contributes to the segregational stability of plasmids.</text>
</comment>
<dbReference type="HAMAP" id="MF_01808">
    <property type="entry name" value="Recomb_XerC_XerD"/>
    <property type="match status" value="1"/>
</dbReference>
<dbReference type="InterPro" id="IPR044068">
    <property type="entry name" value="CB"/>
</dbReference>
<proteinExistence type="inferred from homology"/>
<keyword evidence="5 11" id="KW-0132">Cell division</keyword>
<dbReference type="NCBIfam" id="NF001399">
    <property type="entry name" value="PRK00283.1"/>
    <property type="match status" value="1"/>
</dbReference>
<comment type="similarity">
    <text evidence="2 11">Belongs to the 'phage' integrase family. XerD subfamily.</text>
</comment>
<feature type="active site" evidence="11">
    <location>
        <position position="244"/>
    </location>
</feature>
<comment type="caution">
    <text evidence="14">The sequence shown here is derived from an EMBL/GenBank/DDBJ whole genome shotgun (WGS) entry which is preliminary data.</text>
</comment>
<dbReference type="Gene3D" id="1.10.150.130">
    <property type="match status" value="1"/>
</dbReference>
<dbReference type="PANTHER" id="PTHR30349">
    <property type="entry name" value="PHAGE INTEGRASE-RELATED"/>
    <property type="match status" value="1"/>
</dbReference>
<evidence type="ECO:0000256" key="3">
    <source>
        <dbReference type="ARBA" id="ARBA00015810"/>
    </source>
</evidence>
<evidence type="ECO:0000256" key="1">
    <source>
        <dbReference type="ARBA" id="ARBA00004496"/>
    </source>
</evidence>
<keyword evidence="15" id="KW-1185">Reference proteome</keyword>
<dbReference type="CDD" id="cd00798">
    <property type="entry name" value="INT_XerDC_C"/>
    <property type="match status" value="1"/>
</dbReference>
<comment type="subcellular location">
    <subcellularLocation>
        <location evidence="1 11">Cytoplasm</location>
    </subcellularLocation>
</comment>
<dbReference type="Gene3D" id="1.10.443.10">
    <property type="entry name" value="Intergrase catalytic core"/>
    <property type="match status" value="1"/>
</dbReference>
<dbReference type="SUPFAM" id="SSF56349">
    <property type="entry name" value="DNA breaking-rejoining enzymes"/>
    <property type="match status" value="1"/>
</dbReference>
<reference evidence="14 15" key="1">
    <citation type="submission" date="2021-05" db="EMBL/GenBank/DDBJ databases">
        <title>The draft genome of Geobacter luticola JCM 17780.</title>
        <authorList>
            <person name="Xu Z."/>
            <person name="Masuda Y."/>
            <person name="Itoh H."/>
            <person name="Senoo K."/>
        </authorList>
    </citation>
    <scope>NUCLEOTIDE SEQUENCE [LARGE SCALE GENOMIC DNA]</scope>
    <source>
        <strain evidence="14 15">JCM 17780</strain>
    </source>
</reference>
<evidence type="ECO:0000256" key="11">
    <source>
        <dbReference type="HAMAP-Rule" id="MF_01807"/>
    </source>
</evidence>
<keyword evidence="6 11" id="KW-0159">Chromosome partition</keyword>
<dbReference type="NCBIfam" id="NF040815">
    <property type="entry name" value="recomb_XerA_Arch"/>
    <property type="match status" value="1"/>
</dbReference>
<name>A0ABS5SC81_9BACT</name>
<dbReference type="RefSeq" id="WP_214174959.1">
    <property type="nucleotide sequence ID" value="NZ_JAHCVK010000002.1"/>
</dbReference>
<dbReference type="InterPro" id="IPR010998">
    <property type="entry name" value="Integrase_recombinase_N"/>
</dbReference>
<feature type="domain" description="Tyr recombinase" evidence="12">
    <location>
        <begin position="106"/>
        <end position="289"/>
    </location>
</feature>
<evidence type="ECO:0000256" key="9">
    <source>
        <dbReference type="ARBA" id="ARBA00023172"/>
    </source>
</evidence>
<dbReference type="InterPro" id="IPR011932">
    <property type="entry name" value="Recomb_XerD"/>
</dbReference>
<protein>
    <recommendedName>
        <fullName evidence="3 11">Tyrosine recombinase XerD</fullName>
    </recommendedName>
</protein>
<feature type="active site" evidence="11">
    <location>
        <position position="146"/>
    </location>
</feature>
<dbReference type="InterPro" id="IPR011010">
    <property type="entry name" value="DNA_brk_join_enz"/>
</dbReference>
<evidence type="ECO:0000256" key="4">
    <source>
        <dbReference type="ARBA" id="ARBA00022490"/>
    </source>
</evidence>
<keyword evidence="7 11" id="KW-0229">DNA integration</keyword>
<keyword evidence="9 11" id="KW-0233">DNA recombination</keyword>
<evidence type="ECO:0000256" key="10">
    <source>
        <dbReference type="ARBA" id="ARBA00023306"/>
    </source>
</evidence>
<evidence type="ECO:0000256" key="2">
    <source>
        <dbReference type="ARBA" id="ARBA00010450"/>
    </source>
</evidence>
<feature type="domain" description="Core-binding (CB)" evidence="13">
    <location>
        <begin position="1"/>
        <end position="85"/>
    </location>
</feature>
<feature type="active site" evidence="11">
    <location>
        <position position="241"/>
    </location>
</feature>
<accession>A0ABS5SC81</accession>
<evidence type="ECO:0000313" key="15">
    <source>
        <dbReference type="Proteomes" id="UP000756860"/>
    </source>
</evidence>
<dbReference type="InterPro" id="IPR023009">
    <property type="entry name" value="Tyrosine_recombinase_XerC/XerD"/>
</dbReference>
<dbReference type="Pfam" id="PF00589">
    <property type="entry name" value="Phage_integrase"/>
    <property type="match status" value="1"/>
</dbReference>
<dbReference type="HAMAP" id="MF_01807">
    <property type="entry name" value="Recomb_XerD"/>
    <property type="match status" value="1"/>
</dbReference>
<dbReference type="InterPro" id="IPR013762">
    <property type="entry name" value="Integrase-like_cat_sf"/>
</dbReference>
<evidence type="ECO:0000256" key="5">
    <source>
        <dbReference type="ARBA" id="ARBA00022618"/>
    </source>
</evidence>
<gene>
    <name evidence="11 14" type="primary">xerD</name>
    <name evidence="14" type="ORF">KI810_07885</name>
</gene>
<feature type="active site" evidence="11">
    <location>
        <position position="170"/>
    </location>
</feature>
<evidence type="ECO:0000256" key="7">
    <source>
        <dbReference type="ARBA" id="ARBA00022908"/>
    </source>
</evidence>
<dbReference type="Proteomes" id="UP000756860">
    <property type="component" value="Unassembled WGS sequence"/>
</dbReference>